<reference evidence="1" key="1">
    <citation type="submission" date="2019-09" db="EMBL/GenBank/DDBJ databases">
        <authorList>
            <person name="Rodrigo-Torres L."/>
            <person name="Arahal R. D."/>
            <person name="Lucena T."/>
        </authorList>
    </citation>
    <scope>NUCLEOTIDE SEQUENCE</scope>
    <source>
        <strain evidence="1">ISS653</strain>
    </source>
</reference>
<proteinExistence type="predicted"/>
<evidence type="ECO:0000313" key="2">
    <source>
        <dbReference type="Proteomes" id="UP000356253"/>
    </source>
</evidence>
<protein>
    <submittedName>
        <fullName evidence="1">Inner membrane protein YqiK</fullName>
    </submittedName>
</protein>
<keyword evidence="2" id="KW-1185">Reference proteome</keyword>
<dbReference type="EMBL" id="CABVMM010000009">
    <property type="protein sequence ID" value="VVV01192.1"/>
    <property type="molecule type" value="Genomic_DNA"/>
</dbReference>
<gene>
    <name evidence="1" type="primary">yqiK</name>
    <name evidence="1" type="ORF">FVB9532_02475</name>
</gene>
<comment type="caution">
    <text evidence="1">The sequence shown here is derived from an EMBL/GenBank/DDBJ whole genome shotgun (WGS) entry which is preliminary data.</text>
</comment>
<sequence>MGDVLQWIAIPLIGLVFLIVIYFAIIAMFYKKVHQGQALIRTGFGGTKVATDKGLYVVPVFHRVEIMDVSVKKIQIERQAHEGLICKDNMRADIKVAFFVRVNNDVSYIKKVAQTIGVARASRIETLEDLFEAKFSEALKTVGKKFEFIELYEARREFRDEIVNIIGTDLNGYTLEDCAIDFLEQTPVQHLKPDNILDAEGIKKITDLTAAQNIKANLIKRDEEKTIRKQDVEAREAILELDKQLAEKEESQKREIANIKAREGSEILKVAEEERLKSETARIATEEKVKVAEENMNRQIIVAEKNKLRTEAVETERVEKDRLLEATERERVVTLAQIEKEKVVEVEKKNIQDVIRDRVMLEKGVVEEQENMKDIEAFKTADREKKVKVTNAEANAQEELIKTIKAAEAQKEAAKQKAEEINIEAMARKEASEKEAEARKTLAEAQAKEEAIIGMSEAQVMHAKADANERQGIVDASIIEKKAKAEAAGIEAKAEASRKEGKAEAEVIKEKALADAAGIEEKAAAMKKLDGVGKDHEEFKLRLDKELQIDLAHINIQKDIADAQAQVLGDALKQAKIDIVGGETMFFDNIVSQISRGKGIDRLVQNSENIQQVKDSILGSDDIQGNLLERVREFAAKYGISTEDLKNLTIANLLIDLKSKTNSDKEHTMFSNLLNLAKGLGLSDKTIGAVGRERLS</sequence>
<organism evidence="1 2">
    <name type="scientific">Mesonia oceanica</name>
    <dbReference type="NCBI Taxonomy" id="2687242"/>
    <lineage>
        <taxon>Bacteria</taxon>
        <taxon>Pseudomonadati</taxon>
        <taxon>Bacteroidota</taxon>
        <taxon>Flavobacteriia</taxon>
        <taxon>Flavobacteriales</taxon>
        <taxon>Flavobacteriaceae</taxon>
        <taxon>Mesonia</taxon>
    </lineage>
</organism>
<accession>A0AC61Y9L0</accession>
<dbReference type="Proteomes" id="UP000356253">
    <property type="component" value="Unassembled WGS sequence"/>
</dbReference>
<evidence type="ECO:0000313" key="1">
    <source>
        <dbReference type="EMBL" id="VVV01192.1"/>
    </source>
</evidence>
<name>A0AC61Y9L0_9FLAO</name>